<dbReference type="KEGG" id="mico:GDR74_03025"/>
<gene>
    <name evidence="1" type="ORF">GDR74_03025</name>
</gene>
<evidence type="ECO:0000313" key="1">
    <source>
        <dbReference type="EMBL" id="QFU15275.1"/>
    </source>
</evidence>
<proteinExistence type="predicted"/>
<dbReference type="RefSeq" id="WP_152584921.1">
    <property type="nucleotide sequence ID" value="NZ_CP045423.1"/>
</dbReference>
<keyword evidence="2" id="KW-1185">Reference proteome</keyword>
<dbReference type="EMBL" id="CP045423">
    <property type="protein sequence ID" value="QFU15275.1"/>
    <property type="molecule type" value="Genomic_DNA"/>
</dbReference>
<dbReference type="AlphaFoldDB" id="A0A5P9JVR2"/>
<reference evidence="1 2" key="1">
    <citation type="submission" date="2019-10" db="EMBL/GenBank/DDBJ databases">
        <title>Isolation, Identification of Microvirga thermotolerans HR1, a novel thermophilic bacterium and Comparative Genomics of the genus Microvirga.</title>
        <authorList>
            <person name="Li J."/>
            <person name="Zhang W."/>
            <person name="Lin M."/>
            <person name="Wang J."/>
        </authorList>
    </citation>
    <scope>NUCLEOTIDE SEQUENCE [LARGE SCALE GENOMIC DNA]</scope>
    <source>
        <strain evidence="1 2">HR1</strain>
    </source>
</reference>
<evidence type="ECO:0000313" key="2">
    <source>
        <dbReference type="Proteomes" id="UP000325614"/>
    </source>
</evidence>
<name>A0A5P9JVR2_9HYPH</name>
<sequence length="60" mass="6511">MPVLDANALKTDPQGMAFLSGVLRQPRPGRPSLDRTSVLHRKPACAAKPRELRLPALPVV</sequence>
<protein>
    <submittedName>
        <fullName evidence="1">Uncharacterized protein</fullName>
    </submittedName>
</protein>
<accession>A0A5P9JVR2</accession>
<dbReference type="Proteomes" id="UP000325614">
    <property type="component" value="Chromosome"/>
</dbReference>
<organism evidence="1 2">
    <name type="scientific">Microvirga thermotolerans</name>
    <dbReference type="NCBI Taxonomy" id="2651334"/>
    <lineage>
        <taxon>Bacteria</taxon>
        <taxon>Pseudomonadati</taxon>
        <taxon>Pseudomonadota</taxon>
        <taxon>Alphaproteobacteria</taxon>
        <taxon>Hyphomicrobiales</taxon>
        <taxon>Methylobacteriaceae</taxon>
        <taxon>Microvirga</taxon>
    </lineage>
</organism>